<keyword evidence="9" id="KW-1185">Reference proteome</keyword>
<dbReference type="InterPro" id="IPR019984">
    <property type="entry name" value="Ribosomal_uS17_bact/chlr"/>
</dbReference>
<dbReference type="InterPro" id="IPR000266">
    <property type="entry name" value="Ribosomal_uS17"/>
</dbReference>
<dbReference type="GO" id="GO:0003735">
    <property type="term" value="F:structural constituent of ribosome"/>
    <property type="evidence" value="ECO:0007669"/>
    <property type="project" value="UniProtKB-UniRule"/>
</dbReference>
<evidence type="ECO:0000256" key="1">
    <source>
        <dbReference type="ARBA" id="ARBA00010254"/>
    </source>
</evidence>
<dbReference type="Gene3D" id="2.40.50.140">
    <property type="entry name" value="Nucleic acid-binding proteins"/>
    <property type="match status" value="1"/>
</dbReference>
<keyword evidence="2 6" id="KW-0699">rRNA-binding</keyword>
<dbReference type="NCBIfam" id="TIGR03635">
    <property type="entry name" value="uS17_bact"/>
    <property type="match status" value="1"/>
</dbReference>
<dbReference type="PROSITE" id="PS00056">
    <property type="entry name" value="RIBOSOMAL_S17"/>
    <property type="match status" value="1"/>
</dbReference>
<dbReference type="STRING" id="13035.Dacsa_3661"/>
<proteinExistence type="inferred from homology"/>
<dbReference type="NCBIfam" id="NF004123">
    <property type="entry name" value="PRK05610.1"/>
    <property type="match status" value="1"/>
</dbReference>
<evidence type="ECO:0000256" key="6">
    <source>
        <dbReference type="HAMAP-Rule" id="MF_01345"/>
    </source>
</evidence>
<dbReference type="RefSeq" id="WP_015231112.1">
    <property type="nucleotide sequence ID" value="NC_019780.1"/>
</dbReference>
<dbReference type="SUPFAM" id="SSF50249">
    <property type="entry name" value="Nucleic acid-binding proteins"/>
    <property type="match status" value="1"/>
</dbReference>
<dbReference type="GO" id="GO:0019843">
    <property type="term" value="F:rRNA binding"/>
    <property type="evidence" value="ECO:0007669"/>
    <property type="project" value="UniProtKB-UniRule"/>
</dbReference>
<dbReference type="GO" id="GO:0006412">
    <property type="term" value="P:translation"/>
    <property type="evidence" value="ECO:0007669"/>
    <property type="project" value="UniProtKB-UniRule"/>
</dbReference>
<organism evidence="8 9">
    <name type="scientific">Dactylococcopsis salina (strain PCC 8305)</name>
    <name type="common">Myxobactron salinum</name>
    <dbReference type="NCBI Taxonomy" id="13035"/>
    <lineage>
        <taxon>Bacteria</taxon>
        <taxon>Bacillati</taxon>
        <taxon>Cyanobacteriota</taxon>
        <taxon>Cyanophyceae</taxon>
        <taxon>Nodosilineales</taxon>
        <taxon>Cymatolegaceae</taxon>
        <taxon>Dactylococcopsis</taxon>
    </lineage>
</organism>
<keyword evidence="5 6" id="KW-0687">Ribonucleoprotein</keyword>
<dbReference type="Pfam" id="PF00366">
    <property type="entry name" value="Ribosomal_S17"/>
    <property type="match status" value="1"/>
</dbReference>
<dbReference type="CDD" id="cd00364">
    <property type="entry name" value="Ribosomal_uS17"/>
    <property type="match status" value="1"/>
</dbReference>
<dbReference type="PRINTS" id="PR00973">
    <property type="entry name" value="RIBOSOMALS17"/>
</dbReference>
<evidence type="ECO:0000256" key="3">
    <source>
        <dbReference type="ARBA" id="ARBA00022884"/>
    </source>
</evidence>
<accession>K9Z1A1</accession>
<comment type="function">
    <text evidence="6">One of the primary rRNA binding proteins, it binds specifically to the 5'-end of 16S ribosomal RNA.</text>
</comment>
<keyword evidence="4 6" id="KW-0689">Ribosomal protein</keyword>
<dbReference type="PANTHER" id="PTHR10744">
    <property type="entry name" value="40S RIBOSOMAL PROTEIN S11 FAMILY MEMBER"/>
    <property type="match status" value="1"/>
</dbReference>
<evidence type="ECO:0000256" key="2">
    <source>
        <dbReference type="ARBA" id="ARBA00022730"/>
    </source>
</evidence>
<dbReference type="KEGG" id="dsl:Dacsa_3661"/>
<evidence type="ECO:0000256" key="4">
    <source>
        <dbReference type="ARBA" id="ARBA00022980"/>
    </source>
</evidence>
<sequence length="96" mass="10884">MTTKERMGVVVSNKMQKTVVVAVENRSPSRKYGKTVVTTKRYKVHDENNDCQEGDRVRIRETRPLSKTKRWTIAAIIESASGQAPPQPLTSEPEEQ</sequence>
<name>K9Z1A1_DACS8</name>
<dbReference type="eggNOG" id="COG0186">
    <property type="taxonomic scope" value="Bacteria"/>
</dbReference>
<evidence type="ECO:0000256" key="7">
    <source>
        <dbReference type="RuleBase" id="RU003872"/>
    </source>
</evidence>
<dbReference type="AlphaFoldDB" id="K9Z1A1"/>
<keyword evidence="3 6" id="KW-0694">RNA-binding</keyword>
<gene>
    <name evidence="6" type="primary">rpsQ</name>
    <name evidence="6" type="synonym">rps17</name>
    <name evidence="8" type="ORF">Dacsa_3661</name>
</gene>
<dbReference type="OrthoDB" id="9811714at2"/>
<comment type="similarity">
    <text evidence="1 6 7">Belongs to the universal ribosomal protein uS17 family.</text>
</comment>
<dbReference type="PANTHER" id="PTHR10744:SF1">
    <property type="entry name" value="SMALL RIBOSOMAL SUBUNIT PROTEIN US17M"/>
    <property type="match status" value="1"/>
</dbReference>
<evidence type="ECO:0000313" key="8">
    <source>
        <dbReference type="EMBL" id="AFZ52138.1"/>
    </source>
</evidence>
<dbReference type="PATRIC" id="fig|13035.3.peg.4142"/>
<evidence type="ECO:0000313" key="9">
    <source>
        <dbReference type="Proteomes" id="UP000010482"/>
    </source>
</evidence>
<dbReference type="HOGENOM" id="CLU_073626_1_2_3"/>
<evidence type="ECO:0000256" key="5">
    <source>
        <dbReference type="ARBA" id="ARBA00023274"/>
    </source>
</evidence>
<dbReference type="InterPro" id="IPR019979">
    <property type="entry name" value="Ribosomal_uS17_CS"/>
</dbReference>
<dbReference type="HAMAP" id="MF_01345_B">
    <property type="entry name" value="Ribosomal_uS17_B"/>
    <property type="match status" value="1"/>
</dbReference>
<dbReference type="Proteomes" id="UP000010482">
    <property type="component" value="Chromosome"/>
</dbReference>
<comment type="subunit">
    <text evidence="6">Part of the 30S ribosomal subunit.</text>
</comment>
<dbReference type="EMBL" id="CP003944">
    <property type="protein sequence ID" value="AFZ52138.1"/>
    <property type="molecule type" value="Genomic_DNA"/>
</dbReference>
<protein>
    <recommendedName>
        <fullName evidence="6">Small ribosomal subunit protein uS17</fullName>
    </recommendedName>
</protein>
<reference evidence="8" key="1">
    <citation type="submission" date="2012-04" db="EMBL/GenBank/DDBJ databases">
        <title>Finished genome of Dactylococcopsis salina PCC 8305.</title>
        <authorList>
            <consortium name="US DOE Joint Genome Institute"/>
            <person name="Gugger M."/>
            <person name="Coursin T."/>
            <person name="Rippka R."/>
            <person name="Tandeau De Marsac N."/>
            <person name="Huntemann M."/>
            <person name="Wei C.-L."/>
            <person name="Han J."/>
            <person name="Detter J.C."/>
            <person name="Han C."/>
            <person name="Tapia R."/>
            <person name="Daligault H."/>
            <person name="Chen A."/>
            <person name="Krypides N."/>
            <person name="Mavromatis K."/>
            <person name="Markowitz V."/>
            <person name="Szeto E."/>
            <person name="Ivanova N."/>
            <person name="Ovchinnikova G."/>
            <person name="Pagani I."/>
            <person name="Pati A."/>
            <person name="Goodwin L."/>
            <person name="Peters L."/>
            <person name="Pitluck S."/>
            <person name="Woyke T."/>
            <person name="Kerfeld C."/>
        </authorList>
    </citation>
    <scope>NUCLEOTIDE SEQUENCE [LARGE SCALE GENOMIC DNA]</scope>
    <source>
        <strain evidence="8">PCC 8305</strain>
    </source>
</reference>
<dbReference type="GO" id="GO:0022627">
    <property type="term" value="C:cytosolic small ribosomal subunit"/>
    <property type="evidence" value="ECO:0007669"/>
    <property type="project" value="UniProtKB-UniRule"/>
</dbReference>
<dbReference type="InterPro" id="IPR012340">
    <property type="entry name" value="NA-bd_OB-fold"/>
</dbReference>